<accession>A0A8D9PEN0</accession>
<reference evidence="1" key="1">
    <citation type="journal article" date="2021" name="Proc. Natl. Acad. Sci. U.S.A.">
        <title>A Catalog of Tens of Thousands of Viruses from Human Metagenomes Reveals Hidden Associations with Chronic Diseases.</title>
        <authorList>
            <person name="Tisza M.J."/>
            <person name="Buck C.B."/>
        </authorList>
    </citation>
    <scope>NUCLEOTIDE SEQUENCE</scope>
    <source>
        <strain evidence="1">CtOZu12</strain>
    </source>
</reference>
<proteinExistence type="predicted"/>
<organism evidence="1">
    <name type="scientific">Bacteriophage sp</name>
    <dbReference type="NCBI Taxonomy" id="38018"/>
    <lineage>
        <taxon>Viruses</taxon>
    </lineage>
</organism>
<name>A0A8D9PEN0_9VIRU</name>
<evidence type="ECO:0000313" key="1">
    <source>
        <dbReference type="EMBL" id="DAD55808.1"/>
    </source>
</evidence>
<sequence>MFVPTSLYLKEHQNGKMGKIGLRYVRANVPNIPRMFQTFH</sequence>
<protein>
    <submittedName>
        <fullName evidence="1">Uncharacterized protein</fullName>
    </submittedName>
</protein>
<dbReference type="EMBL" id="BK029940">
    <property type="protein sequence ID" value="DAD55808.1"/>
    <property type="molecule type" value="Genomic_DNA"/>
</dbReference>